<dbReference type="Proteomes" id="UP000663865">
    <property type="component" value="Unassembled WGS sequence"/>
</dbReference>
<protein>
    <submittedName>
        <fullName evidence="2">Uncharacterized protein</fullName>
    </submittedName>
</protein>
<organism evidence="2 3">
    <name type="scientific">Rotaria socialis</name>
    <dbReference type="NCBI Taxonomy" id="392032"/>
    <lineage>
        <taxon>Eukaryota</taxon>
        <taxon>Metazoa</taxon>
        <taxon>Spiralia</taxon>
        <taxon>Gnathifera</taxon>
        <taxon>Rotifera</taxon>
        <taxon>Eurotatoria</taxon>
        <taxon>Bdelloidea</taxon>
        <taxon>Philodinida</taxon>
        <taxon>Philodinidae</taxon>
        <taxon>Rotaria</taxon>
    </lineage>
</organism>
<keyword evidence="1" id="KW-0472">Membrane</keyword>
<feature type="transmembrane region" description="Helical" evidence="1">
    <location>
        <begin position="376"/>
        <end position="399"/>
    </location>
</feature>
<sequence>MLPIIRLHRFPTYNIKINVADNDFDRYTCIWLNTSQECAGVCRYALALPVTTFLNEASCVLRFRPVTIGYYALALTVLDFENDTSTPPLSHVPIQFTLNVWDSKITCSLPPLYIGDVPADQCIFLVSGQLITMVLRIQIQCPNATLTSIIGLYPAGFTQSAAYTDPYNRTTNAFNVYYTGNLNKVGQNLFCFAGVNSIDNQGDATCLCLSVQIAQDSLNSLYTLIYPTGTTFVRPNTDAYVRFQINSTGKDFVTYNIAKQTANVIYQSDRFVILSSVVFIPEEYYYISLDPGVFLPISTCLRDSMGIIDSQFWTFNTPSEANKTVTTMTSANRTVPTLQTIITQTTQTTQTKTTTVITTTTSVSTTTNQLKATSSFPISGIVGIIIGSMILIVLIIYIVKWIRHMPTRQLQQLITTRTRTQETRRSSTYAAHDFLSPHSPTHKTFASIER</sequence>
<proteinExistence type="predicted"/>
<gene>
    <name evidence="2" type="ORF">KIK155_LOCUS4484</name>
</gene>
<dbReference type="EMBL" id="CAJNYV010000455">
    <property type="protein sequence ID" value="CAF3361005.1"/>
    <property type="molecule type" value="Genomic_DNA"/>
</dbReference>
<dbReference type="AlphaFoldDB" id="A0A817WW96"/>
<accession>A0A817WW96</accession>
<keyword evidence="1" id="KW-1133">Transmembrane helix</keyword>
<evidence type="ECO:0000256" key="1">
    <source>
        <dbReference type="SAM" id="Phobius"/>
    </source>
</evidence>
<reference evidence="2" key="1">
    <citation type="submission" date="2021-02" db="EMBL/GenBank/DDBJ databases">
        <authorList>
            <person name="Nowell W R."/>
        </authorList>
    </citation>
    <scope>NUCLEOTIDE SEQUENCE</scope>
</reference>
<evidence type="ECO:0000313" key="3">
    <source>
        <dbReference type="Proteomes" id="UP000663865"/>
    </source>
</evidence>
<name>A0A817WW96_9BILA</name>
<comment type="caution">
    <text evidence="2">The sequence shown here is derived from an EMBL/GenBank/DDBJ whole genome shotgun (WGS) entry which is preliminary data.</text>
</comment>
<keyword evidence="1" id="KW-0812">Transmembrane</keyword>
<evidence type="ECO:0000313" key="2">
    <source>
        <dbReference type="EMBL" id="CAF3361005.1"/>
    </source>
</evidence>